<feature type="transmembrane region" description="Helical" evidence="1">
    <location>
        <begin position="252"/>
        <end position="273"/>
    </location>
</feature>
<dbReference type="AlphaFoldDB" id="A0A2H3E402"/>
<evidence type="ECO:0000256" key="1">
    <source>
        <dbReference type="SAM" id="Phobius"/>
    </source>
</evidence>
<feature type="transmembrane region" description="Helical" evidence="1">
    <location>
        <begin position="186"/>
        <end position="209"/>
    </location>
</feature>
<dbReference type="Proteomes" id="UP000217790">
    <property type="component" value="Unassembled WGS sequence"/>
</dbReference>
<keyword evidence="1" id="KW-1133">Transmembrane helix</keyword>
<dbReference type="OMA" id="RSHRTFL"/>
<keyword evidence="3" id="KW-1185">Reference proteome</keyword>
<feature type="transmembrane region" description="Helical" evidence="1">
    <location>
        <begin position="216"/>
        <end position="240"/>
    </location>
</feature>
<protein>
    <submittedName>
        <fullName evidence="2">Uncharacterized protein</fullName>
    </submittedName>
</protein>
<organism evidence="2 3">
    <name type="scientific">Armillaria gallica</name>
    <name type="common">Bulbous honey fungus</name>
    <name type="synonym">Armillaria bulbosa</name>
    <dbReference type="NCBI Taxonomy" id="47427"/>
    <lineage>
        <taxon>Eukaryota</taxon>
        <taxon>Fungi</taxon>
        <taxon>Dikarya</taxon>
        <taxon>Basidiomycota</taxon>
        <taxon>Agaricomycotina</taxon>
        <taxon>Agaricomycetes</taxon>
        <taxon>Agaricomycetidae</taxon>
        <taxon>Agaricales</taxon>
        <taxon>Marasmiineae</taxon>
        <taxon>Physalacriaceae</taxon>
        <taxon>Armillaria</taxon>
    </lineage>
</organism>
<dbReference type="OrthoDB" id="3004753at2759"/>
<feature type="transmembrane region" description="Helical" evidence="1">
    <location>
        <begin position="32"/>
        <end position="51"/>
    </location>
</feature>
<name>A0A2H3E402_ARMGA</name>
<feature type="transmembrane region" description="Helical" evidence="1">
    <location>
        <begin position="116"/>
        <end position="137"/>
    </location>
</feature>
<dbReference type="EMBL" id="KZ293651">
    <property type="protein sequence ID" value="PBK96067.1"/>
    <property type="molecule type" value="Genomic_DNA"/>
</dbReference>
<sequence>METPPPELSQDDKRTIFNKLDMNLNTMVLESLLHGIYTGIVAVTLWTVYTSTKRLHGTFLRTIIIVLYVLLTIAFAMDWAFDCHAIIQHGSSSYSMFMTLEDLEHWGRASRLVDGIIGGISTLLVDVSIIWRCWVLWDRQWRIISLPILCAVAGTIMRTLQIRGVFLNLTDDISKTGNFARNVDWSLMYALLTAATTLTCTLLIVYRIARFAHRLLLFQSIIAALIESSVIYTLALIVYLAPVGRNMLAANYAVIFAAYIRAISPTFLVLRVVARSTPSKERIASTDLSDIHFKTLEENSCDDVGDENIIGSHCRTGTTEIV</sequence>
<accession>A0A2H3E402</accession>
<feature type="transmembrane region" description="Helical" evidence="1">
    <location>
        <begin position="63"/>
        <end position="87"/>
    </location>
</feature>
<feature type="transmembrane region" description="Helical" evidence="1">
    <location>
        <begin position="144"/>
        <end position="166"/>
    </location>
</feature>
<evidence type="ECO:0000313" key="3">
    <source>
        <dbReference type="Proteomes" id="UP000217790"/>
    </source>
</evidence>
<reference evidence="3" key="1">
    <citation type="journal article" date="2017" name="Nat. Ecol. Evol.">
        <title>Genome expansion and lineage-specific genetic innovations in the forest pathogenic fungi Armillaria.</title>
        <authorList>
            <person name="Sipos G."/>
            <person name="Prasanna A.N."/>
            <person name="Walter M.C."/>
            <person name="O'Connor E."/>
            <person name="Balint B."/>
            <person name="Krizsan K."/>
            <person name="Kiss B."/>
            <person name="Hess J."/>
            <person name="Varga T."/>
            <person name="Slot J."/>
            <person name="Riley R."/>
            <person name="Boka B."/>
            <person name="Rigling D."/>
            <person name="Barry K."/>
            <person name="Lee J."/>
            <person name="Mihaltcheva S."/>
            <person name="LaButti K."/>
            <person name="Lipzen A."/>
            <person name="Waldron R."/>
            <person name="Moloney N.M."/>
            <person name="Sperisen C."/>
            <person name="Kredics L."/>
            <person name="Vagvoelgyi C."/>
            <person name="Patrignani A."/>
            <person name="Fitzpatrick D."/>
            <person name="Nagy I."/>
            <person name="Doyle S."/>
            <person name="Anderson J.B."/>
            <person name="Grigoriev I.V."/>
            <person name="Gueldener U."/>
            <person name="Muensterkoetter M."/>
            <person name="Nagy L.G."/>
        </authorList>
    </citation>
    <scope>NUCLEOTIDE SEQUENCE [LARGE SCALE GENOMIC DNA]</scope>
    <source>
        <strain evidence="3">Ar21-2</strain>
    </source>
</reference>
<proteinExistence type="predicted"/>
<evidence type="ECO:0000313" key="2">
    <source>
        <dbReference type="EMBL" id="PBK96067.1"/>
    </source>
</evidence>
<keyword evidence="1" id="KW-0812">Transmembrane</keyword>
<keyword evidence="1" id="KW-0472">Membrane</keyword>
<dbReference type="InParanoid" id="A0A2H3E402"/>
<gene>
    <name evidence="2" type="ORF">ARMGADRAFT_1163683</name>
</gene>